<dbReference type="AlphaFoldDB" id="A0A3D9SW08"/>
<protein>
    <submittedName>
        <fullName evidence="3">Uncharacterized protein DUF4253</fullName>
    </submittedName>
</protein>
<organism evidence="3 4">
    <name type="scientific">Thermomonospora umbrina</name>
    <dbReference type="NCBI Taxonomy" id="111806"/>
    <lineage>
        <taxon>Bacteria</taxon>
        <taxon>Bacillati</taxon>
        <taxon>Actinomycetota</taxon>
        <taxon>Actinomycetes</taxon>
        <taxon>Streptosporangiales</taxon>
        <taxon>Thermomonosporaceae</taxon>
        <taxon>Thermomonospora</taxon>
    </lineage>
</organism>
<keyword evidence="4" id="KW-1185">Reference proteome</keyword>
<evidence type="ECO:0000313" key="3">
    <source>
        <dbReference type="EMBL" id="REE98700.1"/>
    </source>
</evidence>
<name>A0A3D9SW08_9ACTN</name>
<sequence length="278" mass="30601">MPDLRDDPFGALPAGLPPGRLVSPDDDFTDEPWEGHPLLWVSDQPLDDAARRWVRLFEIREKTGLYPLLLDTLRNETDRPWHAGELDPPAPVGGIDVLTAVGVLRRFWEQVTEELDEPDGGLNGGGGRFDDHGVPRGPWPGLAEPGLLDRDPDEVARRHVEARYSGESMLLGLVPAARGADTIARVGWQGPCHHTGHPAEISAVLRSWEDRFGARVVSVGFDDLDLSVAAPPVNEAHAREVAAEHHAFCPDNVWQGAVDFTDYAGRLVGTGNWSFWWD</sequence>
<comment type="caution">
    <text evidence="3">The sequence shown here is derived from an EMBL/GenBank/DDBJ whole genome shotgun (WGS) entry which is preliminary data.</text>
</comment>
<dbReference type="EMBL" id="QTTT01000001">
    <property type="protein sequence ID" value="REE98700.1"/>
    <property type="molecule type" value="Genomic_DNA"/>
</dbReference>
<feature type="region of interest" description="Disordered" evidence="1">
    <location>
        <begin position="1"/>
        <end position="29"/>
    </location>
</feature>
<dbReference type="Pfam" id="PF14062">
    <property type="entry name" value="DUF4253"/>
    <property type="match status" value="1"/>
</dbReference>
<evidence type="ECO:0000256" key="1">
    <source>
        <dbReference type="SAM" id="MobiDB-lite"/>
    </source>
</evidence>
<feature type="compositionally biased region" description="Low complexity" evidence="1">
    <location>
        <begin position="10"/>
        <end position="19"/>
    </location>
</feature>
<feature type="domain" description="DUF4253" evidence="2">
    <location>
        <begin position="171"/>
        <end position="278"/>
    </location>
</feature>
<accession>A0A3D9SW08</accession>
<evidence type="ECO:0000259" key="2">
    <source>
        <dbReference type="Pfam" id="PF14062"/>
    </source>
</evidence>
<proteinExistence type="predicted"/>
<dbReference type="Proteomes" id="UP000256661">
    <property type="component" value="Unassembled WGS sequence"/>
</dbReference>
<dbReference type="InterPro" id="IPR025349">
    <property type="entry name" value="DUF4253"/>
</dbReference>
<gene>
    <name evidence="3" type="ORF">DFJ69_4193</name>
</gene>
<evidence type="ECO:0000313" key="4">
    <source>
        <dbReference type="Proteomes" id="UP000256661"/>
    </source>
</evidence>
<dbReference type="RefSeq" id="WP_211328671.1">
    <property type="nucleotide sequence ID" value="NZ_QTTT01000001.1"/>
</dbReference>
<reference evidence="3 4" key="1">
    <citation type="submission" date="2018-08" db="EMBL/GenBank/DDBJ databases">
        <title>Sequencing the genomes of 1000 actinobacteria strains.</title>
        <authorList>
            <person name="Klenk H.-P."/>
        </authorList>
    </citation>
    <scope>NUCLEOTIDE SEQUENCE [LARGE SCALE GENOMIC DNA]</scope>
    <source>
        <strain evidence="3 4">DSM 43927</strain>
    </source>
</reference>